<gene>
    <name evidence="3" type="ORF">A3K86_00950</name>
</gene>
<dbReference type="STRING" id="858640.A3K86_00950"/>
<dbReference type="OrthoDB" id="7346546at2"/>
<dbReference type="EMBL" id="LVHF01000011">
    <property type="protein sequence ID" value="OAN18977.1"/>
    <property type="molecule type" value="Genomic_DNA"/>
</dbReference>
<keyword evidence="2" id="KW-0732">Signal</keyword>
<comment type="caution">
    <text evidence="3">The sequence shown here is derived from an EMBL/GenBank/DDBJ whole genome shotgun (WGS) entry which is preliminary data.</text>
</comment>
<feature type="signal peptide" evidence="2">
    <location>
        <begin position="1"/>
        <end position="22"/>
    </location>
</feature>
<feature type="chain" id="PRO_5008090506" evidence="2">
    <location>
        <begin position="23"/>
        <end position="241"/>
    </location>
</feature>
<evidence type="ECO:0000256" key="1">
    <source>
        <dbReference type="SAM" id="MobiDB-lite"/>
    </source>
</evidence>
<dbReference type="Pfam" id="PF10986">
    <property type="entry name" value="ZrgA"/>
    <property type="match status" value="2"/>
</dbReference>
<proteinExistence type="predicted"/>
<dbReference type="Proteomes" id="UP000078503">
    <property type="component" value="Unassembled WGS sequence"/>
</dbReference>
<dbReference type="InterPro" id="IPR021253">
    <property type="entry name" value="ZrgA-like"/>
</dbReference>
<evidence type="ECO:0000256" key="2">
    <source>
        <dbReference type="SAM" id="SignalP"/>
    </source>
</evidence>
<name>A0A178KNV7_9GAMM</name>
<feature type="compositionally biased region" description="Basic and acidic residues" evidence="1">
    <location>
        <begin position="118"/>
        <end position="183"/>
    </location>
</feature>
<accession>A0A178KNV7</accession>
<sequence>MKFTRTLCATILGAAISGQAFAHNHHDHGEEFRQHDAHVHGVVELNIAQDDNALLIEITAPGADVVGFEHAPKTDEQKQAFEKALTKLAQPTSFIKLATAAQCKLTESDVTETLTASHEGHDHHDHDSHDHHDHDKHDHDNHEHHDHDKHDHDNHEHHDHDKHDHDDHEHHEHDSHEHDHSGHGEFSAQYTFSCDNIDALTELQLDWFKHFTATEKVTIQAITNKGQRAGDLTPSQTQFKF</sequence>
<reference evidence="3 4" key="1">
    <citation type="submission" date="2016-03" db="EMBL/GenBank/DDBJ databases">
        <title>Photobacterium proteolyticum sp. nov. a protease producing bacterium isolated from ocean sediments of Laizhou Bay.</title>
        <authorList>
            <person name="Li Y."/>
        </authorList>
    </citation>
    <scope>NUCLEOTIDE SEQUENCE [LARGE SCALE GENOMIC DNA]</scope>
    <source>
        <strain evidence="3 4">R-40508</strain>
    </source>
</reference>
<feature type="region of interest" description="Disordered" evidence="1">
    <location>
        <begin position="112"/>
        <end position="184"/>
    </location>
</feature>
<dbReference type="AlphaFoldDB" id="A0A178KNV7"/>
<dbReference type="RefSeq" id="WP_068326328.1">
    <property type="nucleotide sequence ID" value="NZ_LVHF01000011.1"/>
</dbReference>
<protein>
    <submittedName>
        <fullName evidence="3">Zinc-binding protein</fullName>
    </submittedName>
</protein>
<organism evidence="3 4">
    <name type="scientific">Photobacterium jeanii</name>
    <dbReference type="NCBI Taxonomy" id="858640"/>
    <lineage>
        <taxon>Bacteria</taxon>
        <taxon>Pseudomonadati</taxon>
        <taxon>Pseudomonadota</taxon>
        <taxon>Gammaproteobacteria</taxon>
        <taxon>Vibrionales</taxon>
        <taxon>Vibrionaceae</taxon>
        <taxon>Photobacterium</taxon>
    </lineage>
</organism>
<evidence type="ECO:0000313" key="4">
    <source>
        <dbReference type="Proteomes" id="UP000078503"/>
    </source>
</evidence>
<evidence type="ECO:0000313" key="3">
    <source>
        <dbReference type="EMBL" id="OAN18977.1"/>
    </source>
</evidence>
<keyword evidence="4" id="KW-1185">Reference proteome</keyword>